<reference evidence="2" key="3">
    <citation type="submission" date="2010-07" db="EMBL/GenBank/DDBJ databases">
        <authorList>
            <person name="Genoscope - CEA"/>
        </authorList>
    </citation>
    <scope>NUCLEOTIDE SEQUENCE</scope>
    <source>
        <strain evidence="2">3As</strain>
    </source>
</reference>
<feature type="transmembrane region" description="Helical" evidence="1">
    <location>
        <begin position="93"/>
        <end position="113"/>
    </location>
</feature>
<keyword evidence="1" id="KW-0472">Membrane</keyword>
<feature type="transmembrane region" description="Helical" evidence="1">
    <location>
        <begin position="42"/>
        <end position="62"/>
    </location>
</feature>
<feature type="transmembrane region" description="Helical" evidence="1">
    <location>
        <begin position="69"/>
        <end position="87"/>
    </location>
</feature>
<evidence type="ECO:0000313" key="2">
    <source>
        <dbReference type="EMBL" id="CAZ89019.1"/>
    </source>
</evidence>
<dbReference type="Proteomes" id="UP000078599">
    <property type="component" value="Unassembled WGS sequence"/>
</dbReference>
<reference key="1">
    <citation type="submission" date="2009-07" db="EMBL/GenBank/DDBJ databases">
        <authorList>
            <person name="Genoscope - CEA"/>
        </authorList>
    </citation>
    <scope>NUCLEOTIDE SEQUENCE</scope>
    <source>
        <strain>3As</strain>
    </source>
</reference>
<evidence type="ECO:0000313" key="5">
    <source>
        <dbReference type="Proteomes" id="UP000078599"/>
    </source>
</evidence>
<dbReference type="HOGENOM" id="CLU_1916114_0_0_4"/>
<organism evidence="2 4">
    <name type="scientific">Thiomonas arsenitoxydans (strain DSM 22701 / CIP 110005 / 3As)</name>
    <dbReference type="NCBI Taxonomy" id="426114"/>
    <lineage>
        <taxon>Bacteria</taxon>
        <taxon>Pseudomonadati</taxon>
        <taxon>Pseudomonadota</taxon>
        <taxon>Betaproteobacteria</taxon>
        <taxon>Burkholderiales</taxon>
        <taxon>Thiomonas</taxon>
    </lineage>
</organism>
<evidence type="ECO:0000313" key="3">
    <source>
        <dbReference type="EMBL" id="CQR39115.1"/>
    </source>
</evidence>
<keyword evidence="5" id="KW-1185">Reference proteome</keyword>
<keyword evidence="1" id="KW-0812">Transmembrane</keyword>
<gene>
    <name evidence="2" type="ordered locus">THI_2386</name>
    <name evidence="3" type="ORF">THICB1_80146</name>
</gene>
<protein>
    <submittedName>
        <fullName evidence="2">Uncharacterized protein</fullName>
    </submittedName>
</protein>
<reference evidence="4" key="2">
    <citation type="journal article" date="2010" name="PLoS Genet.">
        <title>Structure, function, and evolution of the Thiomonas spp. genome.</title>
        <authorList>
            <person name="Arsene-Ploetze F."/>
            <person name="Koechler S."/>
            <person name="Marchal M."/>
            <person name="Coppee J.Y."/>
            <person name="Chandler M."/>
            <person name="Bonnefoy V."/>
            <person name="Brochier-Armanet C."/>
            <person name="Barakat M."/>
            <person name="Barbe V."/>
            <person name="Battaglia-Brunet F."/>
            <person name="Bruneel O."/>
            <person name="Bryan C.G."/>
            <person name="Cleiss-Arnold J."/>
            <person name="Cruveiller S."/>
            <person name="Erhardt M."/>
            <person name="Heinrich-Salmeron A."/>
            <person name="Hommais F."/>
            <person name="Joulian C."/>
            <person name="Krin E."/>
            <person name="Lieutaud A."/>
            <person name="Lievremont D."/>
            <person name="Michel C."/>
            <person name="Muller D."/>
            <person name="Ortet P."/>
            <person name="Proux C."/>
            <person name="Siguier P."/>
            <person name="Roche D."/>
            <person name="Rouy Z."/>
            <person name="Salvignol G."/>
            <person name="Slyemi D."/>
            <person name="Talla E."/>
            <person name="Weiss S."/>
            <person name="Weissenbach J."/>
            <person name="Medigue C."/>
            <person name="Bertin P.N."/>
        </authorList>
    </citation>
    <scope>NUCLEOTIDE SEQUENCE [LARGE SCALE GENOMIC DNA]</scope>
    <source>
        <strain evidence="4">DSM 22701 / CIP 110005 / 3As</strain>
    </source>
</reference>
<evidence type="ECO:0000313" key="4">
    <source>
        <dbReference type="Proteomes" id="UP000002372"/>
    </source>
</evidence>
<dbReference type="AlphaFoldDB" id="D6CUQ0"/>
<reference evidence="3 5" key="4">
    <citation type="submission" date="2015-03" db="EMBL/GenBank/DDBJ databases">
        <authorList>
            <person name="Regsiter A."/>
            <person name="william w."/>
        </authorList>
    </citation>
    <scope>NUCLEOTIDE SEQUENCE [LARGE SCALE GENOMIC DNA]</scope>
    <source>
        <strain evidence="3 5">CB1</strain>
    </source>
</reference>
<dbReference type="EMBL" id="CTRI01000030">
    <property type="protein sequence ID" value="CQR39115.1"/>
    <property type="molecule type" value="Genomic_DNA"/>
</dbReference>
<name>D6CUQ0_THIA3</name>
<sequence length="132" mass="14872">MRPALPEWPAPRRMPRWAVGAAFALVVGELTAAVVWQHVSILETLIPLLSILWVAGMKQVFARLPRIQVGLALCVLVGTMFLIHWGAAQDPQALFFFDFILPLAVTAVFCSIWTRKRYIVPPCAQRLRARRP</sequence>
<evidence type="ECO:0000256" key="1">
    <source>
        <dbReference type="SAM" id="Phobius"/>
    </source>
</evidence>
<keyword evidence="1" id="KW-1133">Transmembrane helix</keyword>
<dbReference type="EMBL" id="FP475956">
    <property type="protein sequence ID" value="CAZ89019.1"/>
    <property type="molecule type" value="Genomic_DNA"/>
</dbReference>
<proteinExistence type="predicted"/>
<accession>D6CUQ0</accession>
<dbReference type="Proteomes" id="UP000002372">
    <property type="component" value="Chromosome"/>
</dbReference>
<dbReference type="KEGG" id="thi:THI_2386"/>